<dbReference type="AlphaFoldDB" id="A0A1H6HZM2"/>
<keyword evidence="2" id="KW-1133">Transmembrane helix</keyword>
<evidence type="ECO:0000256" key="1">
    <source>
        <dbReference type="SAM" id="Coils"/>
    </source>
</evidence>
<keyword evidence="2" id="KW-0812">Transmembrane</keyword>
<dbReference type="RefSeq" id="WP_074714323.1">
    <property type="nucleotide sequence ID" value="NZ_FNWV01000001.1"/>
</dbReference>
<evidence type="ECO:0000256" key="2">
    <source>
        <dbReference type="SAM" id="Phobius"/>
    </source>
</evidence>
<keyword evidence="2" id="KW-0472">Membrane</keyword>
<dbReference type="OrthoDB" id="1820818at2"/>
<proteinExistence type="predicted"/>
<reference evidence="3 4" key="1">
    <citation type="submission" date="2016-10" db="EMBL/GenBank/DDBJ databases">
        <authorList>
            <person name="de Groot N.N."/>
        </authorList>
    </citation>
    <scope>NUCLEOTIDE SEQUENCE [LARGE SCALE GENOMIC DNA]</scope>
    <source>
        <strain evidence="3 4">YAD2003</strain>
    </source>
</reference>
<protein>
    <submittedName>
        <fullName evidence="3">Uncharacterized protein</fullName>
    </submittedName>
</protein>
<evidence type="ECO:0000313" key="3">
    <source>
        <dbReference type="EMBL" id="SEH41467.1"/>
    </source>
</evidence>
<gene>
    <name evidence="3" type="ORF">SAMN02910265_00516</name>
</gene>
<sequence length="276" mass="30274">MAFCKYCGKQIPEGGSCDCPASKGAEEVKEAAATVEKEVDNVQNTVENTAEKAKDTAAELKEKAGDVADKVGDGIKQGAAKVDDLAGEISEKLPGGLKNNKGAAYAALGVILILIICILCLIFGGGVKSTVKKYVNSASDKKGGKTFYSLSYPETVIDALKDEDKYDDMVEAFNEAVEDRLDDMEDEETAPKFEKIIRQKKLSKSELEDCQEYFEDMCDRYDADDDITVSKGYEVKVRVKYRNEDGKKKHDTEKICVVKIKGDGWKVIPNSIDYIG</sequence>
<evidence type="ECO:0000313" key="4">
    <source>
        <dbReference type="Proteomes" id="UP000183190"/>
    </source>
</evidence>
<name>A0A1H6HZM2_RUMFL</name>
<keyword evidence="1" id="KW-0175">Coiled coil</keyword>
<dbReference type="Gene3D" id="1.20.120.20">
    <property type="entry name" value="Apolipoprotein"/>
    <property type="match status" value="1"/>
</dbReference>
<feature type="transmembrane region" description="Helical" evidence="2">
    <location>
        <begin position="103"/>
        <end position="124"/>
    </location>
</feature>
<dbReference type="EMBL" id="FNWV01000001">
    <property type="protein sequence ID" value="SEH41467.1"/>
    <property type="molecule type" value="Genomic_DNA"/>
</dbReference>
<organism evidence="3 4">
    <name type="scientific">Ruminococcus flavefaciens</name>
    <dbReference type="NCBI Taxonomy" id="1265"/>
    <lineage>
        <taxon>Bacteria</taxon>
        <taxon>Bacillati</taxon>
        <taxon>Bacillota</taxon>
        <taxon>Clostridia</taxon>
        <taxon>Eubacteriales</taxon>
        <taxon>Oscillospiraceae</taxon>
        <taxon>Ruminococcus</taxon>
    </lineage>
</organism>
<feature type="coiled-coil region" evidence="1">
    <location>
        <begin position="25"/>
        <end position="70"/>
    </location>
</feature>
<accession>A0A1H6HZM2</accession>
<dbReference type="Proteomes" id="UP000183190">
    <property type="component" value="Unassembled WGS sequence"/>
</dbReference>